<dbReference type="HOGENOM" id="CLU_056143_0_0_2"/>
<feature type="transmembrane region" description="Helical" evidence="1">
    <location>
        <begin position="203"/>
        <end position="225"/>
    </location>
</feature>
<evidence type="ECO:0000313" key="3">
    <source>
        <dbReference type="Proteomes" id="UP000030624"/>
    </source>
</evidence>
<proteinExistence type="predicted"/>
<keyword evidence="1" id="KW-0812">Transmembrane</keyword>
<dbReference type="eggNOG" id="arCOG04354">
    <property type="taxonomic scope" value="Archaea"/>
</dbReference>
<feature type="transmembrane region" description="Helical" evidence="1">
    <location>
        <begin position="359"/>
        <end position="380"/>
    </location>
</feature>
<dbReference type="PANTHER" id="PTHR39556">
    <property type="entry name" value="PROTEIN, PUTATIVE-RELATED"/>
    <property type="match status" value="1"/>
</dbReference>
<dbReference type="PANTHER" id="PTHR39556:SF1">
    <property type="entry name" value="PROTEIN, PUTATIVE-RELATED"/>
    <property type="match status" value="1"/>
</dbReference>
<feature type="transmembrane region" description="Helical" evidence="1">
    <location>
        <begin position="323"/>
        <end position="347"/>
    </location>
</feature>
<dbReference type="EMBL" id="CP009552">
    <property type="protein sequence ID" value="AIY89482.1"/>
    <property type="molecule type" value="Genomic_DNA"/>
</dbReference>
<feature type="transmembrane region" description="Helical" evidence="1">
    <location>
        <begin position="133"/>
        <end position="156"/>
    </location>
</feature>
<dbReference type="GeneID" id="24797029"/>
<keyword evidence="1" id="KW-1133">Transmembrane helix</keyword>
<dbReference type="Proteomes" id="UP000030624">
    <property type="component" value="Chromosome"/>
</dbReference>
<gene>
    <name evidence="2" type="ORF">GACE_0424</name>
</gene>
<name>A0A0A7GEX2_GEOAI</name>
<feature type="transmembrane region" description="Helical" evidence="1">
    <location>
        <begin position="245"/>
        <end position="262"/>
    </location>
</feature>
<keyword evidence="1" id="KW-0472">Membrane</keyword>
<evidence type="ECO:0000256" key="1">
    <source>
        <dbReference type="SAM" id="Phobius"/>
    </source>
</evidence>
<evidence type="ECO:0008006" key="4">
    <source>
        <dbReference type="Google" id="ProtNLM"/>
    </source>
</evidence>
<dbReference type="RefSeq" id="WP_048090796.1">
    <property type="nucleotide sequence ID" value="NZ_CP009552.1"/>
</dbReference>
<dbReference type="KEGG" id="gac:GACE_0424"/>
<feature type="transmembrane region" description="Helical" evidence="1">
    <location>
        <begin position="88"/>
        <end position="113"/>
    </location>
</feature>
<accession>A0A0A7GEX2</accession>
<evidence type="ECO:0000313" key="2">
    <source>
        <dbReference type="EMBL" id="AIY89482.1"/>
    </source>
</evidence>
<dbReference type="InterPro" id="IPR007294">
    <property type="entry name" value="DUF401"/>
</dbReference>
<sequence>MDVVVALFVSIIIILALIKFEISLAVLTGAIFLALSTNPESIEIALTDIFTWKLVAIVILAHSIGYAMEITGMLDKITESVFSISGKFSVAIIPMLIGLLPMPGGALVSAVMIKDLVQKLKIGAEKAVFINYWFRHVWVTFWPLYPNIVIAMGILSANYLQIASSTFPILISMIAAGAVFMRIKSNAVKSKANFENLKYMYPVLLIVIFAVLTGDLLAALLISFFSIVLANKAFSKVGHMLGKAFDWKIIVLVIGVMIYKSAIQVSGASQSFYSEVLSFSNPYVASFALTFLIGFATGIELSYTSVALPLLTSFTGVGEIIRSHVLLVFLGGIMGVILSPMHLCLVLTAQYFKADLYRVYRYLIPASLISMLISLSFLTVL</sequence>
<dbReference type="STRING" id="565033.GACE_0424"/>
<feature type="transmembrane region" description="Helical" evidence="1">
    <location>
        <begin position="49"/>
        <end position="68"/>
    </location>
</feature>
<reference evidence="2 3" key="1">
    <citation type="journal article" date="2015" name="Appl. Environ. Microbiol.">
        <title>The Geoglobus acetivorans genome: Fe(III) reduction, acetate utilization, autotrophic growth, and degradation of aromatic compounds in a hyperthermophilic archaeon.</title>
        <authorList>
            <person name="Mardanov A.V."/>
            <person name="Slododkina G.B."/>
            <person name="Slobodkin A.I."/>
            <person name="Beletsky A.V."/>
            <person name="Gavrilov S.N."/>
            <person name="Kublanov I.V."/>
            <person name="Bonch-Osmolovskaya E.A."/>
            <person name="Skryabin K.G."/>
            <person name="Ravin N.V."/>
        </authorList>
    </citation>
    <scope>NUCLEOTIDE SEQUENCE [LARGE SCALE GENOMIC DNA]</scope>
    <source>
        <strain evidence="2 3">SBH6</strain>
    </source>
</reference>
<feature type="transmembrane region" description="Helical" evidence="1">
    <location>
        <begin position="283"/>
        <end position="303"/>
    </location>
</feature>
<feature type="transmembrane region" description="Helical" evidence="1">
    <location>
        <begin position="162"/>
        <end position="183"/>
    </location>
</feature>
<organism evidence="2 3">
    <name type="scientific">Geoglobus acetivorans</name>
    <dbReference type="NCBI Taxonomy" id="565033"/>
    <lineage>
        <taxon>Archaea</taxon>
        <taxon>Methanobacteriati</taxon>
        <taxon>Methanobacteriota</taxon>
        <taxon>Archaeoglobi</taxon>
        <taxon>Archaeoglobales</taxon>
        <taxon>Archaeoglobaceae</taxon>
        <taxon>Geoglobus</taxon>
    </lineage>
</organism>
<dbReference type="AlphaFoldDB" id="A0A0A7GEX2"/>
<dbReference type="Pfam" id="PF04165">
    <property type="entry name" value="DUF401"/>
    <property type="match status" value="1"/>
</dbReference>
<feature type="transmembrane region" description="Helical" evidence="1">
    <location>
        <begin position="6"/>
        <end position="37"/>
    </location>
</feature>
<protein>
    <recommendedName>
        <fullName evidence="4">DUF401 family protein</fullName>
    </recommendedName>
</protein>